<dbReference type="Proteomes" id="UP001241072">
    <property type="component" value="Unassembled WGS sequence"/>
</dbReference>
<accession>A0ABT9BQV9</accession>
<protein>
    <submittedName>
        <fullName evidence="1">Uncharacterized protein</fullName>
    </submittedName>
</protein>
<dbReference type="RefSeq" id="WP_305002184.1">
    <property type="nucleotide sequence ID" value="NZ_JAUQUB010000001.1"/>
</dbReference>
<evidence type="ECO:0000313" key="2">
    <source>
        <dbReference type="Proteomes" id="UP001241072"/>
    </source>
</evidence>
<keyword evidence="2" id="KW-1185">Reference proteome</keyword>
<name>A0ABT9BQV9_9MICO</name>
<proteinExistence type="predicted"/>
<evidence type="ECO:0000313" key="1">
    <source>
        <dbReference type="EMBL" id="MDO7881785.1"/>
    </source>
</evidence>
<comment type="caution">
    <text evidence="1">The sequence shown here is derived from an EMBL/GenBank/DDBJ whole genome shotgun (WGS) entry which is preliminary data.</text>
</comment>
<sequence>MTDALTPAATAGAPRKRRPAPVTVAATVCRVCGKIVKRPDPSRAETVLVYGPEFRSAQARGVPASPAEVAATRCDECADRRRLAASLLAQHPRVQRAHGSVALDRLDAALAALDVGGVLRRGRLVNDLTATDDDLAELILRMAALGALASWSSRGQLEGATKRWAHVRADLLADVRAEQTRLVRRLVEFPFPFTPPGADAGECAGCMFCGVGTLMVRESEALAAWGEQRRVDPSVLGGRHRPQPIAGHLCPPCRRAVEQVGAMGIPAVQRALLRHFGYTVTLGRALDFHGSLRAWVALKSGTPANRTPWAHMGPSMKEQLLDLERRGFIVKVARA</sequence>
<gene>
    <name evidence="1" type="ORF">Q5716_06040</name>
</gene>
<organism evidence="1 2">
    <name type="scientific">Antiquaquibacter soli</name>
    <dbReference type="NCBI Taxonomy" id="3064523"/>
    <lineage>
        <taxon>Bacteria</taxon>
        <taxon>Bacillati</taxon>
        <taxon>Actinomycetota</taxon>
        <taxon>Actinomycetes</taxon>
        <taxon>Micrococcales</taxon>
        <taxon>Microbacteriaceae</taxon>
        <taxon>Antiquaquibacter</taxon>
    </lineage>
</organism>
<dbReference type="EMBL" id="JAUQUB010000001">
    <property type="protein sequence ID" value="MDO7881785.1"/>
    <property type="molecule type" value="Genomic_DNA"/>
</dbReference>
<reference evidence="1 2" key="1">
    <citation type="submission" date="2023-07" db="EMBL/GenBank/DDBJ databases">
        <title>Protaetiibacter sp. nov WY-16 isolated from soil.</title>
        <authorList>
            <person name="Liu B."/>
            <person name="Wan Y."/>
        </authorList>
    </citation>
    <scope>NUCLEOTIDE SEQUENCE [LARGE SCALE GENOMIC DNA]</scope>
    <source>
        <strain evidence="1 2">WY-16</strain>
    </source>
</reference>